<dbReference type="AlphaFoldDB" id="A0A5D3BR23"/>
<evidence type="ECO:0000256" key="1">
    <source>
        <dbReference type="SAM" id="MobiDB-lite"/>
    </source>
</evidence>
<accession>A0A5D3BR23</accession>
<comment type="caution">
    <text evidence="2">The sequence shown here is derived from an EMBL/GenBank/DDBJ whole genome shotgun (WGS) entry which is preliminary data.</text>
</comment>
<dbReference type="EMBL" id="SSTD01016718">
    <property type="protein sequence ID" value="TYK00559.1"/>
    <property type="molecule type" value="Genomic_DNA"/>
</dbReference>
<reference evidence="2 3" key="1">
    <citation type="submission" date="2019-08" db="EMBL/GenBank/DDBJ databases">
        <title>Draft genome sequences of two oriental melons (Cucumis melo L. var makuwa).</title>
        <authorList>
            <person name="Kwon S.-Y."/>
        </authorList>
    </citation>
    <scope>NUCLEOTIDE SEQUENCE [LARGE SCALE GENOMIC DNA]</scope>
    <source>
        <strain evidence="3">cv. Chang Bougi</strain>
        <tissue evidence="2">Leaf</tissue>
    </source>
</reference>
<dbReference type="CDD" id="cd00303">
    <property type="entry name" value="retropepsin_like"/>
    <property type="match status" value="1"/>
</dbReference>
<sequence>MLVRFRSILDCTLVGRFFTIKQETTVEEYRNRFDKLLVPVAFLQTVVLEETFMNGLSPWLKSEVETLESVVLTQMMKLALKIENRDMVQRESGDNCREGPTKRLTDVEFQARRKRDRVLDVGRSITQGTGVRPKENKELHMLLVKENGEELEIVEEEYFNDETEMKLIEVQNVENLNIELSINSVVGLTNPRTMKVKEKIGEEEIVILVDCGVPTTLSLRSWVCGDVEVWLGEWKITDSFLPLELGGVDVILGMQWLHSLGVTEVDRKNFVLTFYDQEKKGYGRGDNSGNKGGERVNVDRGEPYSRPN</sequence>
<protein>
    <submittedName>
        <fullName evidence="2">Gypsy/ty3 element polyprotein</fullName>
    </submittedName>
</protein>
<dbReference type="Proteomes" id="UP000321947">
    <property type="component" value="Unassembled WGS sequence"/>
</dbReference>
<evidence type="ECO:0000313" key="2">
    <source>
        <dbReference type="EMBL" id="TYK00559.1"/>
    </source>
</evidence>
<proteinExistence type="predicted"/>
<organism evidence="2 3">
    <name type="scientific">Cucumis melo var. makuwa</name>
    <name type="common">Oriental melon</name>
    <dbReference type="NCBI Taxonomy" id="1194695"/>
    <lineage>
        <taxon>Eukaryota</taxon>
        <taxon>Viridiplantae</taxon>
        <taxon>Streptophyta</taxon>
        <taxon>Embryophyta</taxon>
        <taxon>Tracheophyta</taxon>
        <taxon>Spermatophyta</taxon>
        <taxon>Magnoliopsida</taxon>
        <taxon>eudicotyledons</taxon>
        <taxon>Gunneridae</taxon>
        <taxon>Pentapetalae</taxon>
        <taxon>rosids</taxon>
        <taxon>fabids</taxon>
        <taxon>Cucurbitales</taxon>
        <taxon>Cucurbitaceae</taxon>
        <taxon>Benincaseae</taxon>
        <taxon>Cucumis</taxon>
    </lineage>
</organism>
<feature type="compositionally biased region" description="Basic and acidic residues" evidence="1">
    <location>
        <begin position="292"/>
        <end position="308"/>
    </location>
</feature>
<name>A0A5D3BR23_CUCMM</name>
<dbReference type="Pfam" id="PF08284">
    <property type="entry name" value="RVP_2"/>
    <property type="match status" value="1"/>
</dbReference>
<evidence type="ECO:0000313" key="3">
    <source>
        <dbReference type="Proteomes" id="UP000321947"/>
    </source>
</evidence>
<feature type="region of interest" description="Disordered" evidence="1">
    <location>
        <begin position="279"/>
        <end position="308"/>
    </location>
</feature>
<dbReference type="InterPro" id="IPR021109">
    <property type="entry name" value="Peptidase_aspartic_dom_sf"/>
</dbReference>
<gene>
    <name evidence="2" type="ORF">E5676_scaffold169G001740</name>
</gene>
<dbReference type="Gene3D" id="2.40.70.10">
    <property type="entry name" value="Acid Proteases"/>
    <property type="match status" value="1"/>
</dbReference>